<gene>
    <name evidence="3" type="ORF">RM698_01605</name>
</gene>
<feature type="transmembrane region" description="Helical" evidence="2">
    <location>
        <begin position="64"/>
        <end position="86"/>
    </location>
</feature>
<sequence length="421" mass="43335">MDKVCGAIDFAQNPGGTVTNAVGAWIAKSVGELAASAADLAARTVDATTAIDLDAHWFRQNYELILPIGLVVIVATFCLQLVQAAFRRDERALAQAVTGTVTGVLFSFCAVSFTSVAITVTDSLSDSLFATAHTSIAEAVRRLVGGPDLGTMYSNGWVTPTFVALACSIGAFLYWCVMVARKVGVLVMVTVAVFAGAGGGWEAAKRWRRGWIEATAALVFSKLLMTVVFLIGVSALGQTHARDGVGAVSDALAGLVVMVLVLLCPYACYKFVHWATDSGGHDDLHRTAVAGVTVAANAAKTAGRLAFQASTGVPAPQGPPSVPGTDSSGTAAGIDPSGGSRLSKEGIDGGPEQSPVRFRYGEDPDAEGDRGTPLIRRPGIPPLITRAPADAPAPSTAPAPPDLRKANMPAPDPGSPPPEGS</sequence>
<keyword evidence="2" id="KW-1133">Transmembrane helix</keyword>
<evidence type="ECO:0000256" key="1">
    <source>
        <dbReference type="SAM" id="MobiDB-lite"/>
    </source>
</evidence>
<feature type="transmembrane region" description="Helical" evidence="2">
    <location>
        <begin position="216"/>
        <end position="237"/>
    </location>
</feature>
<organism evidence="3 4">
    <name type="scientific">Streptomyces evansiae</name>
    <dbReference type="NCBI Taxonomy" id="3075535"/>
    <lineage>
        <taxon>Bacteria</taxon>
        <taxon>Bacillati</taxon>
        <taxon>Actinomycetota</taxon>
        <taxon>Actinomycetes</taxon>
        <taxon>Kitasatosporales</taxon>
        <taxon>Streptomycetaceae</taxon>
        <taxon>Streptomyces</taxon>
    </lineage>
</organism>
<feature type="region of interest" description="Disordered" evidence="1">
    <location>
        <begin position="310"/>
        <end position="421"/>
    </location>
</feature>
<feature type="compositionally biased region" description="Pro residues" evidence="1">
    <location>
        <begin position="410"/>
        <end position="421"/>
    </location>
</feature>
<feature type="transmembrane region" description="Helical" evidence="2">
    <location>
        <begin position="93"/>
        <end position="118"/>
    </location>
</feature>
<name>A0ABU2QTJ6_9ACTN</name>
<evidence type="ECO:0000256" key="2">
    <source>
        <dbReference type="SAM" id="Phobius"/>
    </source>
</evidence>
<feature type="transmembrane region" description="Helical" evidence="2">
    <location>
        <begin position="244"/>
        <end position="263"/>
    </location>
</feature>
<comment type="caution">
    <text evidence="3">The sequence shown here is derived from an EMBL/GenBank/DDBJ whole genome shotgun (WGS) entry which is preliminary data.</text>
</comment>
<accession>A0ABU2QTJ6</accession>
<protein>
    <submittedName>
        <fullName evidence="3">ATP-binding protein</fullName>
    </submittedName>
</protein>
<dbReference type="RefSeq" id="WP_010262991.1">
    <property type="nucleotide sequence ID" value="NZ_JAVRET010000002.1"/>
</dbReference>
<dbReference type="GO" id="GO:0005524">
    <property type="term" value="F:ATP binding"/>
    <property type="evidence" value="ECO:0007669"/>
    <property type="project" value="UniProtKB-KW"/>
</dbReference>
<keyword evidence="4" id="KW-1185">Reference proteome</keyword>
<proteinExistence type="predicted"/>
<keyword evidence="3" id="KW-0547">Nucleotide-binding</keyword>
<feature type="compositionally biased region" description="Basic and acidic residues" evidence="1">
    <location>
        <begin position="359"/>
        <end position="370"/>
    </location>
</feature>
<keyword evidence="2" id="KW-0812">Transmembrane</keyword>
<feature type="transmembrane region" description="Helical" evidence="2">
    <location>
        <begin position="157"/>
        <end position="176"/>
    </location>
</feature>
<feature type="compositionally biased region" description="Low complexity" evidence="1">
    <location>
        <begin position="371"/>
        <end position="394"/>
    </location>
</feature>
<evidence type="ECO:0000313" key="3">
    <source>
        <dbReference type="EMBL" id="MDT0407747.1"/>
    </source>
</evidence>
<keyword evidence="3" id="KW-0067">ATP-binding</keyword>
<feature type="transmembrane region" description="Helical" evidence="2">
    <location>
        <begin position="183"/>
        <end position="204"/>
    </location>
</feature>
<keyword evidence="2" id="KW-0472">Membrane</keyword>
<reference evidence="4" key="1">
    <citation type="submission" date="2023-07" db="EMBL/GenBank/DDBJ databases">
        <title>30 novel species of actinomycetes from the DSMZ collection.</title>
        <authorList>
            <person name="Nouioui I."/>
        </authorList>
    </citation>
    <scope>NUCLEOTIDE SEQUENCE [LARGE SCALE GENOMIC DNA]</scope>
    <source>
        <strain evidence="4">DSM 41979</strain>
    </source>
</reference>
<dbReference type="EMBL" id="JAVRET010000002">
    <property type="protein sequence ID" value="MDT0407747.1"/>
    <property type="molecule type" value="Genomic_DNA"/>
</dbReference>
<evidence type="ECO:0000313" key="4">
    <source>
        <dbReference type="Proteomes" id="UP001183610"/>
    </source>
</evidence>
<dbReference type="Proteomes" id="UP001183610">
    <property type="component" value="Unassembled WGS sequence"/>
</dbReference>